<dbReference type="PROSITE" id="PS00615">
    <property type="entry name" value="C_TYPE_LECTIN_1"/>
    <property type="match status" value="2"/>
</dbReference>
<feature type="domain" description="C-type lectin" evidence="3">
    <location>
        <begin position="24"/>
        <end position="144"/>
    </location>
</feature>
<keyword evidence="5" id="KW-1185">Reference proteome</keyword>
<dbReference type="InterPro" id="IPR016187">
    <property type="entry name" value="CTDL_fold"/>
</dbReference>
<sequence>MKPIFLIFLILMANGIEDAQWMFYKDNVYHFSEYPYYSFTEAQSYCEKLNSSLVSIHSQEQNDFIRQAMRGKTWYDRIWLNGRQDAIKSDTFNWIDDEELNFTNWYHGEPNEFHEDYIKCIAMGEGNGGWFDVNCSSEFTILCVKPAYDVCSDEWTLFDKQCYLTNDEGADFSSAQDYCKAYNASLVSIHSQEQNDFIRNFTYFAWLNGQQEALKSEKFKWLDGSEFNYTNWDFEYAQPDNTNASYINCITMGFLGYWFDNNCHTFSATALCILPFYSSIRHTKPNSIFDQAVNLIESKKADDENKNNLVASLLSILPRIISRFIQLKL</sequence>
<keyword evidence="2" id="KW-0732">Signal</keyword>
<feature type="domain" description="C-type lectin" evidence="3">
    <location>
        <begin position="158"/>
        <end position="263"/>
    </location>
</feature>
<feature type="chain" id="PRO_5018983405" description="C-type lectin domain-containing protein" evidence="2">
    <location>
        <begin position="20"/>
        <end position="329"/>
    </location>
</feature>
<evidence type="ECO:0000256" key="1">
    <source>
        <dbReference type="ARBA" id="ARBA00023157"/>
    </source>
</evidence>
<evidence type="ECO:0000313" key="5">
    <source>
        <dbReference type="Proteomes" id="UP000288716"/>
    </source>
</evidence>
<dbReference type="AlphaFoldDB" id="A0A443SB92"/>
<organism evidence="4 5">
    <name type="scientific">Leptotrombidium deliense</name>
    <dbReference type="NCBI Taxonomy" id="299467"/>
    <lineage>
        <taxon>Eukaryota</taxon>
        <taxon>Metazoa</taxon>
        <taxon>Ecdysozoa</taxon>
        <taxon>Arthropoda</taxon>
        <taxon>Chelicerata</taxon>
        <taxon>Arachnida</taxon>
        <taxon>Acari</taxon>
        <taxon>Acariformes</taxon>
        <taxon>Trombidiformes</taxon>
        <taxon>Prostigmata</taxon>
        <taxon>Anystina</taxon>
        <taxon>Parasitengona</taxon>
        <taxon>Trombiculoidea</taxon>
        <taxon>Trombiculidae</taxon>
        <taxon>Leptotrombidium</taxon>
    </lineage>
</organism>
<dbReference type="CDD" id="cd00037">
    <property type="entry name" value="CLECT"/>
    <property type="match status" value="2"/>
</dbReference>
<dbReference type="OrthoDB" id="6515532at2759"/>
<dbReference type="SMART" id="SM00034">
    <property type="entry name" value="CLECT"/>
    <property type="match status" value="2"/>
</dbReference>
<reference evidence="4 5" key="1">
    <citation type="journal article" date="2018" name="Gigascience">
        <title>Genomes of trombidid mites reveal novel predicted allergens and laterally-transferred genes associated with secondary metabolism.</title>
        <authorList>
            <person name="Dong X."/>
            <person name="Chaisiri K."/>
            <person name="Xia D."/>
            <person name="Armstrong S.D."/>
            <person name="Fang Y."/>
            <person name="Donnelly M.J."/>
            <person name="Kadowaki T."/>
            <person name="McGarry J.W."/>
            <person name="Darby A.C."/>
            <person name="Makepeace B.L."/>
        </authorList>
    </citation>
    <scope>NUCLEOTIDE SEQUENCE [LARGE SCALE GENOMIC DNA]</scope>
    <source>
        <strain evidence="4">UoL-UT</strain>
    </source>
</reference>
<dbReference type="InterPro" id="IPR016186">
    <property type="entry name" value="C-type_lectin-like/link_sf"/>
</dbReference>
<dbReference type="InterPro" id="IPR001304">
    <property type="entry name" value="C-type_lectin-like"/>
</dbReference>
<dbReference type="PANTHER" id="PTHR22803">
    <property type="entry name" value="MANNOSE, PHOSPHOLIPASE, LECTIN RECEPTOR RELATED"/>
    <property type="match status" value="1"/>
</dbReference>
<dbReference type="PROSITE" id="PS50041">
    <property type="entry name" value="C_TYPE_LECTIN_2"/>
    <property type="match status" value="2"/>
</dbReference>
<dbReference type="InterPro" id="IPR018378">
    <property type="entry name" value="C-type_lectin_CS"/>
</dbReference>
<evidence type="ECO:0000256" key="2">
    <source>
        <dbReference type="SAM" id="SignalP"/>
    </source>
</evidence>
<dbReference type="Proteomes" id="UP000288716">
    <property type="component" value="Unassembled WGS sequence"/>
</dbReference>
<gene>
    <name evidence="4" type="ORF">B4U80_13173</name>
</gene>
<dbReference type="Gene3D" id="3.10.100.10">
    <property type="entry name" value="Mannose-Binding Protein A, subunit A"/>
    <property type="match status" value="2"/>
</dbReference>
<proteinExistence type="predicted"/>
<dbReference type="InterPro" id="IPR050111">
    <property type="entry name" value="C-type_lectin/snaclec_domain"/>
</dbReference>
<dbReference type="STRING" id="299467.A0A443SB92"/>
<name>A0A443SB92_9ACAR</name>
<feature type="signal peptide" evidence="2">
    <location>
        <begin position="1"/>
        <end position="19"/>
    </location>
</feature>
<protein>
    <recommendedName>
        <fullName evidence="3">C-type lectin domain-containing protein</fullName>
    </recommendedName>
</protein>
<accession>A0A443SB92</accession>
<dbReference type="Pfam" id="PF00059">
    <property type="entry name" value="Lectin_C"/>
    <property type="match status" value="2"/>
</dbReference>
<dbReference type="VEuPathDB" id="VectorBase:LDEU007263"/>
<dbReference type="EMBL" id="NCKV01004420">
    <property type="protein sequence ID" value="RWS24777.1"/>
    <property type="molecule type" value="Genomic_DNA"/>
</dbReference>
<comment type="caution">
    <text evidence="4">The sequence shown here is derived from an EMBL/GenBank/DDBJ whole genome shotgun (WGS) entry which is preliminary data.</text>
</comment>
<evidence type="ECO:0000259" key="3">
    <source>
        <dbReference type="PROSITE" id="PS50041"/>
    </source>
</evidence>
<evidence type="ECO:0000313" key="4">
    <source>
        <dbReference type="EMBL" id="RWS24777.1"/>
    </source>
</evidence>
<dbReference type="SUPFAM" id="SSF56436">
    <property type="entry name" value="C-type lectin-like"/>
    <property type="match status" value="2"/>
</dbReference>
<keyword evidence="1" id="KW-1015">Disulfide bond</keyword>